<evidence type="ECO:0000313" key="3">
    <source>
        <dbReference type="Proteomes" id="UP000613580"/>
    </source>
</evidence>
<keyword evidence="1" id="KW-0732">Signal</keyword>
<dbReference type="OrthoDB" id="2769307at2759"/>
<evidence type="ECO:0000256" key="1">
    <source>
        <dbReference type="SAM" id="SignalP"/>
    </source>
</evidence>
<sequence>MRFSQTLLAFASSVPLLARAVAIAVEQRTVSTEHGTISAPTAGASAASGASIPFAYIDNNWCHDGYSTITVWLTDAEPTANDVNSTSGELDDALYQFGTYLIPNFGLQNLPGSTPPPSTLTIPDLATSNIASGANLFLAVVETATACPPGINIPPQYGLTTVSLVAA</sequence>
<dbReference type="EMBL" id="JACAZE010000005">
    <property type="protein sequence ID" value="KAF7317161.1"/>
    <property type="molecule type" value="Genomic_DNA"/>
</dbReference>
<protein>
    <submittedName>
        <fullName evidence="2">Uncharacterized protein</fullName>
    </submittedName>
</protein>
<reference evidence="2" key="1">
    <citation type="submission" date="2020-05" db="EMBL/GenBank/DDBJ databases">
        <title>Mycena genomes resolve the evolution of fungal bioluminescence.</title>
        <authorList>
            <person name="Tsai I.J."/>
        </authorList>
    </citation>
    <scope>NUCLEOTIDE SEQUENCE</scope>
    <source>
        <strain evidence="2">110903Hualien_Pintung</strain>
    </source>
</reference>
<name>A0A8H6WHM4_MYCCL</name>
<dbReference type="Proteomes" id="UP000613580">
    <property type="component" value="Unassembled WGS sequence"/>
</dbReference>
<feature type="signal peptide" evidence="1">
    <location>
        <begin position="1"/>
        <end position="20"/>
    </location>
</feature>
<comment type="caution">
    <text evidence="2">The sequence shown here is derived from an EMBL/GenBank/DDBJ whole genome shotgun (WGS) entry which is preliminary data.</text>
</comment>
<evidence type="ECO:0000313" key="2">
    <source>
        <dbReference type="EMBL" id="KAF7317161.1"/>
    </source>
</evidence>
<accession>A0A8H6WHM4</accession>
<feature type="chain" id="PRO_5034112486" evidence="1">
    <location>
        <begin position="21"/>
        <end position="167"/>
    </location>
</feature>
<proteinExistence type="predicted"/>
<gene>
    <name evidence="2" type="ORF">HMN09_00450900</name>
</gene>
<keyword evidence="3" id="KW-1185">Reference proteome</keyword>
<organism evidence="2 3">
    <name type="scientific">Mycena chlorophos</name>
    <name type="common">Agaric fungus</name>
    <name type="synonym">Agaricus chlorophos</name>
    <dbReference type="NCBI Taxonomy" id="658473"/>
    <lineage>
        <taxon>Eukaryota</taxon>
        <taxon>Fungi</taxon>
        <taxon>Dikarya</taxon>
        <taxon>Basidiomycota</taxon>
        <taxon>Agaricomycotina</taxon>
        <taxon>Agaricomycetes</taxon>
        <taxon>Agaricomycetidae</taxon>
        <taxon>Agaricales</taxon>
        <taxon>Marasmiineae</taxon>
        <taxon>Mycenaceae</taxon>
        <taxon>Mycena</taxon>
    </lineage>
</organism>
<dbReference type="AlphaFoldDB" id="A0A8H6WHM4"/>